<comment type="caution">
    <text evidence="2">The sequence shown here is derived from an EMBL/GenBank/DDBJ whole genome shotgun (WGS) entry which is preliminary data.</text>
</comment>
<dbReference type="Proteomes" id="UP000694240">
    <property type="component" value="Chromosome 6"/>
</dbReference>
<gene>
    <name evidence="2" type="ORF">ISN45_Aa01g034580</name>
</gene>
<protein>
    <submittedName>
        <fullName evidence="2">Uncharacterized protein</fullName>
    </submittedName>
</protein>
<organism evidence="2 3">
    <name type="scientific">Arabidopsis thaliana x Arabidopsis arenosa</name>
    <dbReference type="NCBI Taxonomy" id="1240361"/>
    <lineage>
        <taxon>Eukaryota</taxon>
        <taxon>Viridiplantae</taxon>
        <taxon>Streptophyta</taxon>
        <taxon>Embryophyta</taxon>
        <taxon>Tracheophyta</taxon>
        <taxon>Spermatophyta</taxon>
        <taxon>Magnoliopsida</taxon>
        <taxon>eudicotyledons</taxon>
        <taxon>Gunneridae</taxon>
        <taxon>Pentapetalae</taxon>
        <taxon>rosids</taxon>
        <taxon>malvids</taxon>
        <taxon>Brassicales</taxon>
        <taxon>Brassicaceae</taxon>
        <taxon>Camelineae</taxon>
        <taxon>Arabidopsis</taxon>
    </lineage>
</organism>
<evidence type="ECO:0000313" key="3">
    <source>
        <dbReference type="Proteomes" id="UP000694240"/>
    </source>
</evidence>
<evidence type="ECO:0000256" key="1">
    <source>
        <dbReference type="SAM" id="MobiDB-lite"/>
    </source>
</evidence>
<dbReference type="EMBL" id="JAEFBK010000006">
    <property type="protein sequence ID" value="KAG7594720.1"/>
    <property type="molecule type" value="Genomic_DNA"/>
</dbReference>
<feature type="compositionally biased region" description="Polar residues" evidence="1">
    <location>
        <begin position="43"/>
        <end position="54"/>
    </location>
</feature>
<dbReference type="AlphaFoldDB" id="A0A8T2C8T8"/>
<name>A0A8T2C8T8_9BRAS</name>
<proteinExistence type="predicted"/>
<evidence type="ECO:0000313" key="2">
    <source>
        <dbReference type="EMBL" id="KAG7594720.1"/>
    </source>
</evidence>
<reference evidence="2 3" key="1">
    <citation type="submission" date="2020-12" db="EMBL/GenBank/DDBJ databases">
        <title>Concerted genomic and epigenomic changes stabilize Arabidopsis allopolyploids.</title>
        <authorList>
            <person name="Chen Z."/>
        </authorList>
    </citation>
    <scope>NUCLEOTIDE SEQUENCE [LARGE SCALE GENOMIC DNA]</scope>
    <source>
        <strain evidence="2">Allo738</strain>
        <tissue evidence="2">Leaf</tissue>
    </source>
</reference>
<feature type="region of interest" description="Disordered" evidence="1">
    <location>
        <begin position="38"/>
        <end position="70"/>
    </location>
</feature>
<accession>A0A8T2C8T8</accession>
<keyword evidence="3" id="KW-1185">Reference proteome</keyword>
<sequence length="134" mass="15177">MYLIILLSYLNVKNVTDKALSEEVMKRKDLFQERHLCGRSQDSETPGSSLITTIRSKKRSRQSKDTVEMDMISPQVSHHNKKCCKTNHDTSSGFSECIFQAFGQQLLGMKLATSKQDEQVCIIAVIHQAVYHSA</sequence>